<gene>
    <name evidence="2" type="ORF">J5A65_13075</name>
</gene>
<feature type="transmembrane region" description="Helical" evidence="1">
    <location>
        <begin position="15"/>
        <end position="38"/>
    </location>
</feature>
<keyword evidence="3" id="KW-1185">Reference proteome</keyword>
<evidence type="ECO:0000313" key="2">
    <source>
        <dbReference type="EMBL" id="QUC07834.1"/>
    </source>
</evidence>
<reference evidence="2 3" key="1">
    <citation type="submission" date="2021-03" db="EMBL/GenBank/DDBJ databases">
        <title>Human Oral Microbial Genomes.</title>
        <authorList>
            <person name="Johnston C.D."/>
            <person name="Chen T."/>
            <person name="Dewhirst F.E."/>
        </authorList>
    </citation>
    <scope>NUCLEOTIDE SEQUENCE [LARGE SCALE GENOMIC DNA]</scope>
    <source>
        <strain evidence="2 3">DSMZ 100122</strain>
    </source>
</reference>
<proteinExistence type="predicted"/>
<name>A0ABX7Y4P1_9ACTN</name>
<keyword evidence="1" id="KW-0472">Membrane</keyword>
<keyword evidence="1" id="KW-0812">Transmembrane</keyword>
<sequence length="170" mass="19872">MQTFKLRHRAKGRTLLAILISVIYILADAAFGYMIFPYFNVHYRRGSNTFAYLVVLPLIGLPFLVSLLYPSYTVRIDDETVLVSDGKKELHRVARRDIAHVRLHNKNKHLDIYHHSGTMLLRLEPLFCNLKWVNAKMNAIVDHLRDRFGGSETQARVRAYVERYIDFPEQ</sequence>
<evidence type="ECO:0000313" key="3">
    <source>
        <dbReference type="Proteomes" id="UP000678513"/>
    </source>
</evidence>
<dbReference type="Proteomes" id="UP000678513">
    <property type="component" value="Chromosome"/>
</dbReference>
<dbReference type="RefSeq" id="WP_212322863.1">
    <property type="nucleotide sequence ID" value="NZ_AP024463.1"/>
</dbReference>
<feature type="transmembrane region" description="Helical" evidence="1">
    <location>
        <begin position="50"/>
        <end position="69"/>
    </location>
</feature>
<protein>
    <submittedName>
        <fullName evidence="2">Uncharacterized protein</fullName>
    </submittedName>
</protein>
<keyword evidence="1" id="KW-1133">Transmembrane helix</keyword>
<organism evidence="2 3">
    <name type="scientific">Arachnia rubra</name>
    <dbReference type="NCBI Taxonomy" id="1547448"/>
    <lineage>
        <taxon>Bacteria</taxon>
        <taxon>Bacillati</taxon>
        <taxon>Actinomycetota</taxon>
        <taxon>Actinomycetes</taxon>
        <taxon>Propionibacteriales</taxon>
        <taxon>Propionibacteriaceae</taxon>
        <taxon>Arachnia</taxon>
    </lineage>
</organism>
<dbReference type="EMBL" id="CP072384">
    <property type="protein sequence ID" value="QUC07834.1"/>
    <property type="molecule type" value="Genomic_DNA"/>
</dbReference>
<evidence type="ECO:0000256" key="1">
    <source>
        <dbReference type="SAM" id="Phobius"/>
    </source>
</evidence>
<accession>A0ABX7Y4P1</accession>